<dbReference type="EMBL" id="JAACJO010000002">
    <property type="protein sequence ID" value="KAF5361860.1"/>
    <property type="molecule type" value="Genomic_DNA"/>
</dbReference>
<keyword evidence="2" id="KW-1133">Transmembrane helix</keyword>
<dbReference type="Proteomes" id="UP000559027">
    <property type="component" value="Unassembled WGS sequence"/>
</dbReference>
<name>A0A8H5GBV0_9AGAR</name>
<feature type="compositionally biased region" description="Polar residues" evidence="1">
    <location>
        <begin position="63"/>
        <end position="81"/>
    </location>
</feature>
<sequence length="197" mass="21124">MAQSPSSSPPMLAGTDLRFEALHAPDEGARLTTLPTLRAEASSYAPVLSPDNDIHRSSRAISLISSPPGQTGTGTSNALNNPPSSSSQPLPRPPPRRLSKPQPLTHSDLISRITRTPAEERAQYSAIPPSARSQYMQMLLALDDIPFIYGICASAFTWILLAGFILFPGTFTNTLRKLDLGNGIGARVVNKIVNLPL</sequence>
<organism evidence="3 4">
    <name type="scientific">Leucocoprinus leucothites</name>
    <dbReference type="NCBI Taxonomy" id="201217"/>
    <lineage>
        <taxon>Eukaryota</taxon>
        <taxon>Fungi</taxon>
        <taxon>Dikarya</taxon>
        <taxon>Basidiomycota</taxon>
        <taxon>Agaricomycotina</taxon>
        <taxon>Agaricomycetes</taxon>
        <taxon>Agaricomycetidae</taxon>
        <taxon>Agaricales</taxon>
        <taxon>Agaricineae</taxon>
        <taxon>Agaricaceae</taxon>
        <taxon>Leucocoprinus</taxon>
    </lineage>
</organism>
<keyword evidence="2" id="KW-0812">Transmembrane</keyword>
<feature type="transmembrane region" description="Helical" evidence="2">
    <location>
        <begin position="147"/>
        <end position="167"/>
    </location>
</feature>
<evidence type="ECO:0000256" key="2">
    <source>
        <dbReference type="SAM" id="Phobius"/>
    </source>
</evidence>
<dbReference type="OrthoDB" id="3254104at2759"/>
<keyword evidence="2" id="KW-0472">Membrane</keyword>
<protein>
    <submittedName>
        <fullName evidence="3">Uncharacterized protein</fullName>
    </submittedName>
</protein>
<keyword evidence="4" id="KW-1185">Reference proteome</keyword>
<gene>
    <name evidence="3" type="ORF">D9756_002179</name>
</gene>
<evidence type="ECO:0000313" key="3">
    <source>
        <dbReference type="EMBL" id="KAF5361860.1"/>
    </source>
</evidence>
<evidence type="ECO:0000256" key="1">
    <source>
        <dbReference type="SAM" id="MobiDB-lite"/>
    </source>
</evidence>
<feature type="region of interest" description="Disordered" evidence="1">
    <location>
        <begin position="63"/>
        <end position="106"/>
    </location>
</feature>
<comment type="caution">
    <text evidence="3">The sequence shown here is derived from an EMBL/GenBank/DDBJ whole genome shotgun (WGS) entry which is preliminary data.</text>
</comment>
<proteinExistence type="predicted"/>
<dbReference type="AlphaFoldDB" id="A0A8H5GBV0"/>
<evidence type="ECO:0000313" key="4">
    <source>
        <dbReference type="Proteomes" id="UP000559027"/>
    </source>
</evidence>
<reference evidence="3 4" key="1">
    <citation type="journal article" date="2020" name="ISME J.">
        <title>Uncovering the hidden diversity of litter-decomposition mechanisms in mushroom-forming fungi.</title>
        <authorList>
            <person name="Floudas D."/>
            <person name="Bentzer J."/>
            <person name="Ahren D."/>
            <person name="Johansson T."/>
            <person name="Persson P."/>
            <person name="Tunlid A."/>
        </authorList>
    </citation>
    <scope>NUCLEOTIDE SEQUENCE [LARGE SCALE GENOMIC DNA]</scope>
    <source>
        <strain evidence="3 4">CBS 146.42</strain>
    </source>
</reference>
<accession>A0A8H5GBV0</accession>